<protein>
    <submittedName>
        <fullName evidence="1">Uncharacterized protein</fullName>
    </submittedName>
</protein>
<keyword evidence="2" id="KW-1185">Reference proteome</keyword>
<organism evidence="1 2">
    <name type="scientific">Hypoxylon rubiginosum</name>
    <dbReference type="NCBI Taxonomy" id="110542"/>
    <lineage>
        <taxon>Eukaryota</taxon>
        <taxon>Fungi</taxon>
        <taxon>Dikarya</taxon>
        <taxon>Ascomycota</taxon>
        <taxon>Pezizomycotina</taxon>
        <taxon>Sordariomycetes</taxon>
        <taxon>Xylariomycetidae</taxon>
        <taxon>Xylariales</taxon>
        <taxon>Hypoxylaceae</taxon>
        <taxon>Hypoxylon</taxon>
    </lineage>
</organism>
<dbReference type="Proteomes" id="UP001497680">
    <property type="component" value="Unassembled WGS sequence"/>
</dbReference>
<gene>
    <name evidence="1" type="ORF">F4821DRAFT_52746</name>
</gene>
<proteinExistence type="predicted"/>
<name>A0ACC0DB61_9PEZI</name>
<sequence>MEGNDEELTEVQTSDEMLSDLRKLSVQCRAHLYQLSADAGLTDTNKAEARKLVASFNIWTSSMGVFLEGWQSLTSRLKGAPQISRLLQRLLKGLERNLVNALAGMEEDDPSSSDSDDSSDRVYSYAELQATKDENAPPPRRSTVWTPMQNIIISLHQLAMNIRRTGARHRQERIQRFKNLDRNKNVYETFERYARQKVDYMFPNSSNVLRERMAESIATRRARFSYLEQHQKKTSTLNEPAPALEQTEVDGKENRSIMPASEPRGQQVVSWEQPSVILSSTVATKLDPKQLDPSQNEYKRAESVSSVKITTGTLPPVPKLDPGGTSFTCPYCSLICPAKEASGQSQWMSHIIHDFEPFFCVFDDCRSPFTCADSYTSWLTHIRNTHIQPEWHCWYCDTASYTRFSSPVELESHLTEYHRENVTDSLRPTVVRHSMMRDRRTLQECPFCGGFPDDIDEAYPDRSRKQAIEALEKHVRDHLISVSLILAPAETEESEGDVDDTILTAQADNVSECDPDEVGDTYELECQNDLCDCKEKEKDSIPDWPGSDSCEITDTQMGPNIPQLWQGVFEEKISGEEVDSILDSYTGNFRPNQPPLHSSPLIASSLGNRGYYNINQKNNDTPNIEEANTAWVYDEWRNADGPNAVEADIPLADLGFPIERDNNSNTVDNEQATDRTLVSTDVNGEVATVVHGFDKPRSKSGYTLATFNWFIEPSGQTLREITLEITFEADGPRGGAEKDAEQRRRAMNDGSGGVSDVYWNPEVVKTVPMGTSWYSQSTEVDLFDLRAGSEPQLGYPWKSVASNDNTRSLKLIGELFLSGFGARPNVVRWVLRGSESLPTFLRTAVLLRRRDGDNGDFIGHIKALRGSSESPHNRYPIIFNPRMHNPTSSYDAYTTSLASPQVAAKLQREFHMISELSG</sequence>
<dbReference type="EMBL" id="MU394294">
    <property type="protein sequence ID" value="KAI6089781.1"/>
    <property type="molecule type" value="Genomic_DNA"/>
</dbReference>
<accession>A0ACC0DB61</accession>
<evidence type="ECO:0000313" key="1">
    <source>
        <dbReference type="EMBL" id="KAI6089781.1"/>
    </source>
</evidence>
<reference evidence="1 2" key="1">
    <citation type="journal article" date="2022" name="New Phytol.">
        <title>Ecological generalism drives hyperdiversity of secondary metabolite gene clusters in xylarialean endophytes.</title>
        <authorList>
            <person name="Franco M.E.E."/>
            <person name="Wisecaver J.H."/>
            <person name="Arnold A.E."/>
            <person name="Ju Y.M."/>
            <person name="Slot J.C."/>
            <person name="Ahrendt S."/>
            <person name="Moore L.P."/>
            <person name="Eastman K.E."/>
            <person name="Scott K."/>
            <person name="Konkel Z."/>
            <person name="Mondo S.J."/>
            <person name="Kuo A."/>
            <person name="Hayes R.D."/>
            <person name="Haridas S."/>
            <person name="Andreopoulos B."/>
            <person name="Riley R."/>
            <person name="LaButti K."/>
            <person name="Pangilinan J."/>
            <person name="Lipzen A."/>
            <person name="Amirebrahimi M."/>
            <person name="Yan J."/>
            <person name="Adam C."/>
            <person name="Keymanesh K."/>
            <person name="Ng V."/>
            <person name="Louie K."/>
            <person name="Northen T."/>
            <person name="Drula E."/>
            <person name="Henrissat B."/>
            <person name="Hsieh H.M."/>
            <person name="Youens-Clark K."/>
            <person name="Lutzoni F."/>
            <person name="Miadlikowska J."/>
            <person name="Eastwood D.C."/>
            <person name="Hamelin R.C."/>
            <person name="Grigoriev I.V."/>
            <person name="U'Ren J.M."/>
        </authorList>
    </citation>
    <scope>NUCLEOTIDE SEQUENCE [LARGE SCALE GENOMIC DNA]</scope>
    <source>
        <strain evidence="1 2">ER1909</strain>
    </source>
</reference>
<comment type="caution">
    <text evidence="1">The sequence shown here is derived from an EMBL/GenBank/DDBJ whole genome shotgun (WGS) entry which is preliminary data.</text>
</comment>
<evidence type="ECO:0000313" key="2">
    <source>
        <dbReference type="Proteomes" id="UP001497680"/>
    </source>
</evidence>